<dbReference type="AlphaFoldDB" id="K1PG27"/>
<evidence type="ECO:0000313" key="5">
    <source>
        <dbReference type="EMBL" id="EKC22867.1"/>
    </source>
</evidence>
<dbReference type="InterPro" id="IPR001129">
    <property type="entry name" value="Membr-assoc_MAPEG"/>
</dbReference>
<evidence type="ECO:0000256" key="4">
    <source>
        <dbReference type="ARBA" id="ARBA00023136"/>
    </source>
</evidence>
<dbReference type="GO" id="GO:0005783">
    <property type="term" value="C:endoplasmic reticulum"/>
    <property type="evidence" value="ECO:0007669"/>
    <property type="project" value="TreeGrafter"/>
</dbReference>
<dbReference type="GO" id="GO:0016020">
    <property type="term" value="C:membrane"/>
    <property type="evidence" value="ECO:0007669"/>
    <property type="project" value="UniProtKB-SubCell"/>
</dbReference>
<dbReference type="Pfam" id="PF01124">
    <property type="entry name" value="MAPEG"/>
    <property type="match status" value="1"/>
</dbReference>
<keyword evidence="4" id="KW-0472">Membrane</keyword>
<dbReference type="InParanoid" id="K1PG27"/>
<dbReference type="SUPFAM" id="SSF161084">
    <property type="entry name" value="MAPEG domain-like"/>
    <property type="match status" value="1"/>
</dbReference>
<accession>K1PG27</accession>
<dbReference type="EMBL" id="JH817981">
    <property type="protein sequence ID" value="EKC22867.1"/>
    <property type="molecule type" value="Genomic_DNA"/>
</dbReference>
<dbReference type="PANTHER" id="PTHR10250:SF26">
    <property type="entry name" value="GLUTATHIONE S-TRANSFERASE 3, MITOCHONDRIAL"/>
    <property type="match status" value="1"/>
</dbReference>
<evidence type="ECO:0000256" key="3">
    <source>
        <dbReference type="ARBA" id="ARBA00022989"/>
    </source>
</evidence>
<name>K1PG27_MAGGI</name>
<dbReference type="GO" id="GO:0005635">
    <property type="term" value="C:nuclear envelope"/>
    <property type="evidence" value="ECO:0007669"/>
    <property type="project" value="TreeGrafter"/>
</dbReference>
<sequence>MDATPIGLNADFGYVILVTISAIIMSWKVGYQVVSARKKFNVQRFSAVCGLIFVLGRLVYAAGYQSGDPKKRLYGTFAYIGIGGMFVCSVVFALDLLQIMKW</sequence>
<organism evidence="5">
    <name type="scientific">Magallana gigas</name>
    <name type="common">Pacific oyster</name>
    <name type="synonym">Crassostrea gigas</name>
    <dbReference type="NCBI Taxonomy" id="29159"/>
    <lineage>
        <taxon>Eukaryota</taxon>
        <taxon>Metazoa</taxon>
        <taxon>Spiralia</taxon>
        <taxon>Lophotrochozoa</taxon>
        <taxon>Mollusca</taxon>
        <taxon>Bivalvia</taxon>
        <taxon>Autobranchia</taxon>
        <taxon>Pteriomorphia</taxon>
        <taxon>Ostreida</taxon>
        <taxon>Ostreoidea</taxon>
        <taxon>Ostreidae</taxon>
        <taxon>Magallana</taxon>
    </lineage>
</organism>
<evidence type="ECO:0000256" key="1">
    <source>
        <dbReference type="ARBA" id="ARBA00004141"/>
    </source>
</evidence>
<dbReference type="Gene3D" id="1.20.120.550">
    <property type="entry name" value="Membrane associated eicosanoid/glutathione metabolism-like domain"/>
    <property type="match status" value="1"/>
</dbReference>
<dbReference type="InterPro" id="IPR023352">
    <property type="entry name" value="MAPEG-like_dom_sf"/>
</dbReference>
<protein>
    <recommendedName>
        <fullName evidence="6">Microsomal glutathione S-transferase 3</fullName>
    </recommendedName>
</protein>
<dbReference type="GO" id="GO:0004602">
    <property type="term" value="F:glutathione peroxidase activity"/>
    <property type="evidence" value="ECO:0007669"/>
    <property type="project" value="TreeGrafter"/>
</dbReference>
<reference evidence="5" key="1">
    <citation type="journal article" date="2012" name="Nature">
        <title>The oyster genome reveals stress adaptation and complexity of shell formation.</title>
        <authorList>
            <person name="Zhang G."/>
            <person name="Fang X."/>
            <person name="Guo X."/>
            <person name="Li L."/>
            <person name="Luo R."/>
            <person name="Xu F."/>
            <person name="Yang P."/>
            <person name="Zhang L."/>
            <person name="Wang X."/>
            <person name="Qi H."/>
            <person name="Xiong Z."/>
            <person name="Que H."/>
            <person name="Xie Y."/>
            <person name="Holland P.W."/>
            <person name="Paps J."/>
            <person name="Zhu Y."/>
            <person name="Wu F."/>
            <person name="Chen Y."/>
            <person name="Wang J."/>
            <person name="Peng C."/>
            <person name="Meng J."/>
            <person name="Yang L."/>
            <person name="Liu J."/>
            <person name="Wen B."/>
            <person name="Zhang N."/>
            <person name="Huang Z."/>
            <person name="Zhu Q."/>
            <person name="Feng Y."/>
            <person name="Mount A."/>
            <person name="Hedgecock D."/>
            <person name="Xu Z."/>
            <person name="Liu Y."/>
            <person name="Domazet-Loso T."/>
            <person name="Du Y."/>
            <person name="Sun X."/>
            <person name="Zhang S."/>
            <person name="Liu B."/>
            <person name="Cheng P."/>
            <person name="Jiang X."/>
            <person name="Li J."/>
            <person name="Fan D."/>
            <person name="Wang W."/>
            <person name="Fu W."/>
            <person name="Wang T."/>
            <person name="Wang B."/>
            <person name="Zhang J."/>
            <person name="Peng Z."/>
            <person name="Li Y."/>
            <person name="Li N."/>
            <person name="Wang J."/>
            <person name="Chen M."/>
            <person name="He Y."/>
            <person name="Tan F."/>
            <person name="Song X."/>
            <person name="Zheng Q."/>
            <person name="Huang R."/>
            <person name="Yang H."/>
            <person name="Du X."/>
            <person name="Chen L."/>
            <person name="Yang M."/>
            <person name="Gaffney P.M."/>
            <person name="Wang S."/>
            <person name="Luo L."/>
            <person name="She Z."/>
            <person name="Ming Y."/>
            <person name="Huang W."/>
            <person name="Zhang S."/>
            <person name="Huang B."/>
            <person name="Zhang Y."/>
            <person name="Qu T."/>
            <person name="Ni P."/>
            <person name="Miao G."/>
            <person name="Wang J."/>
            <person name="Wang Q."/>
            <person name="Steinberg C.E."/>
            <person name="Wang H."/>
            <person name="Li N."/>
            <person name="Qian L."/>
            <person name="Zhang G."/>
            <person name="Li Y."/>
            <person name="Yang H."/>
            <person name="Liu X."/>
            <person name="Wang J."/>
            <person name="Yin Y."/>
            <person name="Wang J."/>
        </authorList>
    </citation>
    <scope>NUCLEOTIDE SEQUENCE [LARGE SCALE GENOMIC DNA]</scope>
    <source>
        <strain evidence="5">05x7-T-G4-1.051#20</strain>
    </source>
</reference>
<proteinExistence type="predicted"/>
<evidence type="ECO:0008006" key="6">
    <source>
        <dbReference type="Google" id="ProtNLM"/>
    </source>
</evidence>
<dbReference type="GO" id="GO:0004364">
    <property type="term" value="F:glutathione transferase activity"/>
    <property type="evidence" value="ECO:0007669"/>
    <property type="project" value="TreeGrafter"/>
</dbReference>
<dbReference type="GO" id="GO:0006691">
    <property type="term" value="P:leukotriene metabolic process"/>
    <property type="evidence" value="ECO:0007669"/>
    <property type="project" value="UniProtKB-ARBA"/>
</dbReference>
<dbReference type="InterPro" id="IPR050997">
    <property type="entry name" value="MAPEG"/>
</dbReference>
<dbReference type="HOGENOM" id="CLU_2280118_0_0_1"/>
<comment type="subcellular location">
    <subcellularLocation>
        <location evidence="1">Membrane</location>
        <topology evidence="1">Multi-pass membrane protein</topology>
    </subcellularLocation>
</comment>
<keyword evidence="3" id="KW-1133">Transmembrane helix</keyword>
<gene>
    <name evidence="5" type="ORF">CGI_10001343</name>
</gene>
<keyword evidence="2" id="KW-0812">Transmembrane</keyword>
<evidence type="ECO:0000256" key="2">
    <source>
        <dbReference type="ARBA" id="ARBA00022692"/>
    </source>
</evidence>
<dbReference type="PANTHER" id="PTHR10250">
    <property type="entry name" value="MICROSOMAL GLUTATHIONE S-TRANSFERASE"/>
    <property type="match status" value="1"/>
</dbReference>